<dbReference type="AlphaFoldDB" id="A0A1H8HEF2"/>
<dbReference type="EMBL" id="FOCP01000023">
    <property type="protein sequence ID" value="SEN54257.1"/>
    <property type="molecule type" value="Genomic_DNA"/>
</dbReference>
<dbReference type="PANTHER" id="PTHR43388:SF1">
    <property type="entry name" value="HYDROGENASE MATURATION FACTOR HOXX"/>
    <property type="match status" value="1"/>
</dbReference>
<dbReference type="Gene3D" id="3.90.226.10">
    <property type="entry name" value="2-enoyl-CoA Hydratase, Chain A, domain 1"/>
    <property type="match status" value="1"/>
</dbReference>
<dbReference type="Pfam" id="PF00378">
    <property type="entry name" value="ECH_1"/>
    <property type="match status" value="1"/>
</dbReference>
<evidence type="ECO:0000259" key="2">
    <source>
        <dbReference type="Pfam" id="PF02911"/>
    </source>
</evidence>
<reference evidence="3 4" key="1">
    <citation type="submission" date="2016-10" db="EMBL/GenBank/DDBJ databases">
        <authorList>
            <person name="de Groot N.N."/>
        </authorList>
    </citation>
    <scope>NUCLEOTIDE SEQUENCE [LARGE SCALE GENOMIC DNA]</scope>
    <source>
        <strain evidence="3 4">Nm22</strain>
    </source>
</reference>
<sequence>MILNDIGSRFSYHFMKILFLTHSFNSLAQRLYVELTRLRHAVSIEFDINDIVSEQAVALFQPELIVAPFLKRAIPESIWRNVPCLIVHPGIVGDRGPSALDWAMMQEQAEWGVTVLQANGEMDAGDIWAFESFRMPPVHLIKKSSLYRDQVVEAAIRAVLTAIERYAAGGYRPEPQDYTRPEVRGRKHTPIYQSDRAIDWQQDNTHTVLKKINAADGFPGVLDKILDVDWYVYDAHSEARLTGAPGKIIAKRHNAICRATIDGAVWIGHLKRKPDSPTAPFTLKLAATTALESYCADRFDGVPEVDYDPFVPVRYDTYRDIWFVQKNDVGYLHFAFYNGAMDAGQCQRLQQAYLKATQQKNIKVIVLMGGADFWSNGIHLNHIEFAGSPADESWHSINAMNDLALAIITNERQFTIAALQANAGAGGVFLSLAADFVFARKSVVLNPHYKSMGNLYGSEYWTYLLPKRVGTDYVESLTQNRLPIGASEACEMGLIDDCIALDRQGFIREIEQRAEQLAHAADYTARLQRKVQQRCQDERLKPLQQYRDEELQQMQLNFYGFDPSYHVARYHFVYKIPHAWTPLYLAGHRRIKHCL</sequence>
<dbReference type="InterPro" id="IPR036477">
    <property type="entry name" value="Formyl_transf_N_sf"/>
</dbReference>
<dbReference type="InterPro" id="IPR011034">
    <property type="entry name" value="Formyl_transferase-like_C_sf"/>
</dbReference>
<dbReference type="InterPro" id="IPR001753">
    <property type="entry name" value="Enoyl-CoA_hydra/iso"/>
</dbReference>
<dbReference type="SUPFAM" id="SSF53328">
    <property type="entry name" value="Formyltransferase"/>
    <property type="match status" value="1"/>
</dbReference>
<dbReference type="STRING" id="917.SAMN05216326_11932"/>
<dbReference type="Pfam" id="PF02911">
    <property type="entry name" value="Formyl_trans_C"/>
    <property type="match status" value="1"/>
</dbReference>
<dbReference type="InterPro" id="IPR009188">
    <property type="entry name" value="NiFe-hyd_mat_HypX/HoxX"/>
</dbReference>
<dbReference type="Pfam" id="PF00551">
    <property type="entry name" value="Formyl_trans_N"/>
    <property type="match status" value="1"/>
</dbReference>
<dbReference type="InterPro" id="IPR029045">
    <property type="entry name" value="ClpP/crotonase-like_dom_sf"/>
</dbReference>
<organism evidence="3 4">
    <name type="scientific">Nitrosomonas marina</name>
    <dbReference type="NCBI Taxonomy" id="917"/>
    <lineage>
        <taxon>Bacteria</taxon>
        <taxon>Pseudomonadati</taxon>
        <taxon>Pseudomonadota</taxon>
        <taxon>Betaproteobacteria</taxon>
        <taxon>Nitrosomonadales</taxon>
        <taxon>Nitrosomonadaceae</taxon>
        <taxon>Nitrosomonas</taxon>
    </lineage>
</organism>
<evidence type="ECO:0000313" key="4">
    <source>
        <dbReference type="Proteomes" id="UP000199459"/>
    </source>
</evidence>
<dbReference type="SUPFAM" id="SSF50486">
    <property type="entry name" value="FMT C-terminal domain-like"/>
    <property type="match status" value="1"/>
</dbReference>
<dbReference type="CDD" id="cd06558">
    <property type="entry name" value="crotonase-like"/>
    <property type="match status" value="1"/>
</dbReference>
<dbReference type="CDD" id="cd08650">
    <property type="entry name" value="FMT_core_HypX_N"/>
    <property type="match status" value="1"/>
</dbReference>
<name>A0A1H8HEF2_9PROT</name>
<dbReference type="InterPro" id="IPR047180">
    <property type="entry name" value="HoxX-like"/>
</dbReference>
<dbReference type="InterPro" id="IPR002376">
    <property type="entry name" value="Formyl_transf_N"/>
</dbReference>
<dbReference type="InterPro" id="IPR005793">
    <property type="entry name" value="Formyl_trans_C"/>
</dbReference>
<feature type="domain" description="Formyl transferase N-terminal" evidence="1">
    <location>
        <begin position="55"/>
        <end position="131"/>
    </location>
</feature>
<dbReference type="Gene3D" id="3.40.50.12230">
    <property type="match status" value="1"/>
</dbReference>
<feature type="domain" description="Formyl transferase C-terminal" evidence="2">
    <location>
        <begin position="191"/>
        <end position="272"/>
    </location>
</feature>
<dbReference type="Proteomes" id="UP000199459">
    <property type="component" value="Unassembled WGS sequence"/>
</dbReference>
<gene>
    <name evidence="3" type="ORF">SAMN05216325_12314</name>
</gene>
<accession>A0A1H8HEF2</accession>
<evidence type="ECO:0000313" key="3">
    <source>
        <dbReference type="EMBL" id="SEN54257.1"/>
    </source>
</evidence>
<protein>
    <submittedName>
        <fullName evidence="3">Putative two-component system protein, hydrogenase maturation factor HypX/HoxX</fullName>
    </submittedName>
</protein>
<evidence type="ECO:0000259" key="1">
    <source>
        <dbReference type="Pfam" id="PF00551"/>
    </source>
</evidence>
<dbReference type="PIRSF" id="PIRSF006787">
    <property type="entry name" value="Hydrgn_mat_HoxX"/>
    <property type="match status" value="1"/>
</dbReference>
<dbReference type="GO" id="GO:0003824">
    <property type="term" value="F:catalytic activity"/>
    <property type="evidence" value="ECO:0007669"/>
    <property type="project" value="InterPro"/>
</dbReference>
<dbReference type="PANTHER" id="PTHR43388">
    <property type="entry name" value="HYDROGENASE MATURATION FACTOR HOXX"/>
    <property type="match status" value="1"/>
</dbReference>
<dbReference type="SUPFAM" id="SSF52096">
    <property type="entry name" value="ClpP/crotonase"/>
    <property type="match status" value="1"/>
</dbReference>
<proteinExistence type="predicted"/>
<dbReference type="CDD" id="cd08701">
    <property type="entry name" value="FMT_C_HypX"/>
    <property type="match status" value="1"/>
</dbReference>